<keyword evidence="2" id="KW-0067">ATP-binding</keyword>
<sequence length="416" mass="47348">MLLEFRCSNHRSIRDEVLFSTIAGTDKTHPENIEKVAEVEVLKSSVIYGANGSGKSNFIDAISFVKNLVSNSINHQPGQGILQMPHKLDGYERKSDYKIQFTVDGIRYAFGFSLKNMLVVEEYLYYFPHGRQTKIFERTSKDYSAGRNFRNRFNSCKDVLKPNRLMLSCAANFSSVDEVTAAYRFFNDELVIYSSVNQDNWMNYSLHQINANKQTKAIVLKFLDALGTGIKDIHVDIKKEDLDVSHLPPFLSDEFKRILLQEKIDAISAKVLYEGFETDLISEESTGIKKLFGLLCPFIDIMVNGKVLVCDELESNLHESLLFGLVKQFVNTRGNKPAQLIFTTHETGLLNLDLFRRDQIWFTEIKSADRSTDLFSLTEIKNVRKDENFGKGYIAGKYGAIPMLNLDFANIISSDT</sequence>
<evidence type="ECO:0000313" key="3">
    <source>
        <dbReference type="Proteomes" id="UP000823896"/>
    </source>
</evidence>
<reference evidence="2" key="1">
    <citation type="journal article" date="2021" name="PeerJ">
        <title>Extensive microbial diversity within the chicken gut microbiome revealed by metagenomics and culture.</title>
        <authorList>
            <person name="Gilroy R."/>
            <person name="Ravi A."/>
            <person name="Getino M."/>
            <person name="Pursley I."/>
            <person name="Horton D.L."/>
            <person name="Alikhan N.F."/>
            <person name="Baker D."/>
            <person name="Gharbi K."/>
            <person name="Hall N."/>
            <person name="Watson M."/>
            <person name="Adriaenssens E.M."/>
            <person name="Foster-Nyarko E."/>
            <person name="Jarju S."/>
            <person name="Secka A."/>
            <person name="Antonio M."/>
            <person name="Oren A."/>
            <person name="Chaudhuri R.R."/>
            <person name="La Ragione R."/>
            <person name="Hildebrand F."/>
            <person name="Pallen M.J."/>
        </authorList>
    </citation>
    <scope>NUCLEOTIDE SEQUENCE</scope>
    <source>
        <strain evidence="2">CHK187-11901</strain>
    </source>
</reference>
<dbReference type="PANTHER" id="PTHR40396:SF1">
    <property type="entry name" value="ATPASE AAA-TYPE CORE DOMAIN-CONTAINING PROTEIN"/>
    <property type="match status" value="1"/>
</dbReference>
<dbReference type="InterPro" id="IPR027417">
    <property type="entry name" value="P-loop_NTPase"/>
</dbReference>
<dbReference type="AlphaFoldDB" id="A0A9D2NQH2"/>
<dbReference type="InterPro" id="IPR003959">
    <property type="entry name" value="ATPase_AAA_core"/>
</dbReference>
<dbReference type="Pfam" id="PF13304">
    <property type="entry name" value="AAA_21"/>
    <property type="match status" value="1"/>
</dbReference>
<reference evidence="2" key="2">
    <citation type="submission" date="2021-04" db="EMBL/GenBank/DDBJ databases">
        <authorList>
            <person name="Gilroy R."/>
        </authorList>
    </citation>
    <scope>NUCLEOTIDE SEQUENCE</scope>
    <source>
        <strain evidence="2">CHK187-11901</strain>
    </source>
</reference>
<dbReference type="EMBL" id="DWWM01000041">
    <property type="protein sequence ID" value="HJC36685.1"/>
    <property type="molecule type" value="Genomic_DNA"/>
</dbReference>
<evidence type="ECO:0000259" key="1">
    <source>
        <dbReference type="Pfam" id="PF13304"/>
    </source>
</evidence>
<organism evidence="2 3">
    <name type="scientific">Candidatus Merdibacter merdavium</name>
    <dbReference type="NCBI Taxonomy" id="2838692"/>
    <lineage>
        <taxon>Bacteria</taxon>
        <taxon>Bacillati</taxon>
        <taxon>Bacillota</taxon>
        <taxon>Erysipelotrichia</taxon>
        <taxon>Erysipelotrichales</taxon>
        <taxon>Erysipelotrichaceae</taxon>
        <taxon>Merdibacter</taxon>
    </lineage>
</organism>
<dbReference type="PANTHER" id="PTHR40396">
    <property type="entry name" value="ATPASE-LIKE PROTEIN"/>
    <property type="match status" value="1"/>
</dbReference>
<dbReference type="Proteomes" id="UP000823896">
    <property type="component" value="Unassembled WGS sequence"/>
</dbReference>
<dbReference type="GO" id="GO:0005524">
    <property type="term" value="F:ATP binding"/>
    <property type="evidence" value="ECO:0007669"/>
    <property type="project" value="UniProtKB-KW"/>
</dbReference>
<dbReference type="GO" id="GO:0016887">
    <property type="term" value="F:ATP hydrolysis activity"/>
    <property type="evidence" value="ECO:0007669"/>
    <property type="project" value="InterPro"/>
</dbReference>
<name>A0A9D2NQH2_9FIRM</name>
<proteinExistence type="predicted"/>
<evidence type="ECO:0000313" key="2">
    <source>
        <dbReference type="EMBL" id="HJC36685.1"/>
    </source>
</evidence>
<feature type="domain" description="ATPase AAA-type core" evidence="1">
    <location>
        <begin position="46"/>
        <end position="351"/>
    </location>
</feature>
<dbReference type="Gene3D" id="3.40.50.300">
    <property type="entry name" value="P-loop containing nucleotide triphosphate hydrolases"/>
    <property type="match status" value="1"/>
</dbReference>
<comment type="caution">
    <text evidence="2">The sequence shown here is derived from an EMBL/GenBank/DDBJ whole genome shotgun (WGS) entry which is preliminary data.</text>
</comment>
<gene>
    <name evidence="2" type="ORF">H9702_06095</name>
</gene>
<accession>A0A9D2NQH2</accession>
<dbReference type="SUPFAM" id="SSF52540">
    <property type="entry name" value="P-loop containing nucleoside triphosphate hydrolases"/>
    <property type="match status" value="1"/>
</dbReference>
<protein>
    <submittedName>
        <fullName evidence="2">ATP-binding protein</fullName>
    </submittedName>
</protein>
<keyword evidence="2" id="KW-0547">Nucleotide-binding</keyword>